<dbReference type="PANTHER" id="PTHR43245">
    <property type="entry name" value="BIFUNCTIONAL POLYMYXIN RESISTANCE PROTEIN ARNA"/>
    <property type="match status" value="1"/>
</dbReference>
<organism evidence="2 3">
    <name type="scientific">Pseudomonas corrugata</name>
    <dbReference type="NCBI Taxonomy" id="47879"/>
    <lineage>
        <taxon>Bacteria</taxon>
        <taxon>Pseudomonadati</taxon>
        <taxon>Pseudomonadota</taxon>
        <taxon>Gammaproteobacteria</taxon>
        <taxon>Pseudomonadales</taxon>
        <taxon>Pseudomonadaceae</taxon>
        <taxon>Pseudomonas</taxon>
    </lineage>
</organism>
<evidence type="ECO:0000313" key="2">
    <source>
        <dbReference type="EMBL" id="RMM47834.1"/>
    </source>
</evidence>
<evidence type="ECO:0000259" key="1">
    <source>
        <dbReference type="Pfam" id="PF01370"/>
    </source>
</evidence>
<reference evidence="2 3" key="1">
    <citation type="submission" date="2018-08" db="EMBL/GenBank/DDBJ databases">
        <title>Recombination of ecologically and evolutionarily significant loci maintains genetic cohesion in the Pseudomonas syringae species complex.</title>
        <authorList>
            <person name="Dillon M."/>
            <person name="Thakur S."/>
            <person name="Almeida R.N.D."/>
            <person name="Weir B.S."/>
            <person name="Guttman D.S."/>
        </authorList>
    </citation>
    <scope>NUCLEOTIDE SEQUENCE [LARGE SCALE GENOMIC DNA]</scope>
    <source>
        <strain evidence="2 3">NCPPB2445</strain>
    </source>
</reference>
<dbReference type="InterPro" id="IPR036291">
    <property type="entry name" value="NAD(P)-bd_dom_sf"/>
</dbReference>
<comment type="caution">
    <text evidence="2">The sequence shown here is derived from an EMBL/GenBank/DDBJ whole genome shotgun (WGS) entry which is preliminary data.</text>
</comment>
<keyword evidence="3" id="KW-1185">Reference proteome</keyword>
<dbReference type="Gene3D" id="3.40.50.720">
    <property type="entry name" value="NAD(P)-binding Rossmann-like Domain"/>
    <property type="match status" value="1"/>
</dbReference>
<dbReference type="InterPro" id="IPR001509">
    <property type="entry name" value="Epimerase_deHydtase"/>
</dbReference>
<sequence length="343" mass="38126">MAVAARCPPLHGLGAFMKILVTGASGFIGGRFARFALEQGLDVRVNGRRAESVEHLVRRGAQFVPGDLSDPLLARDLCLDVDAVVHCAGSVGLWGRYQDFHQGNVQLTENVVEACLKQKVRRLVHLSSPSIYFDGRDHIGLTEEQVPKRFRHPYAATKYLAEQKVFGAQEFGLEVLALRPRFVTGAGDMSIFPRLLNMQRKGRLAIVGNGLNKVDFTSVHNLNEALLSSLLATGSALGKAYNISNGAPVPLWDVVNYVMRQMDVPQVRRYRSYGLAYSIAALNEGACKLWPGRPEPTLSRLGMQVMNKNFTLDISRARHYLGYDPQVSLWAALDEFCTWWKAR</sequence>
<evidence type="ECO:0000313" key="3">
    <source>
        <dbReference type="Proteomes" id="UP000270661"/>
    </source>
</evidence>
<gene>
    <name evidence="2" type="ORF">ALQ77_00399</name>
</gene>
<dbReference type="SUPFAM" id="SSF51735">
    <property type="entry name" value="NAD(P)-binding Rossmann-fold domains"/>
    <property type="match status" value="1"/>
</dbReference>
<dbReference type="InterPro" id="IPR050177">
    <property type="entry name" value="Lipid_A_modif_metabolic_enz"/>
</dbReference>
<dbReference type="Proteomes" id="UP000270661">
    <property type="component" value="Unassembled WGS sequence"/>
</dbReference>
<feature type="domain" description="NAD-dependent epimerase/dehydratase" evidence="1">
    <location>
        <begin position="19"/>
        <end position="243"/>
    </location>
</feature>
<accession>A0A3M3EE12</accession>
<name>A0A3M3EE12_9PSED</name>
<dbReference type="Pfam" id="PF01370">
    <property type="entry name" value="Epimerase"/>
    <property type="match status" value="1"/>
</dbReference>
<dbReference type="AlphaFoldDB" id="A0A3M3EE12"/>
<dbReference type="EMBL" id="RBOJ01000086">
    <property type="protein sequence ID" value="RMM47834.1"/>
    <property type="molecule type" value="Genomic_DNA"/>
</dbReference>
<proteinExistence type="predicted"/>
<dbReference type="STRING" id="47879.AXG94_22225"/>
<protein>
    <recommendedName>
        <fullName evidence="1">NAD-dependent epimerase/dehydratase domain-containing protein</fullName>
    </recommendedName>
</protein>
<dbReference type="PANTHER" id="PTHR43245:SF24">
    <property type="entry name" value="DEHYDROGENASE"/>
    <property type="match status" value="1"/>
</dbReference>